<sequence length="166" mass="20157">MVPAETCWNSHYFCFNSLVRSKQALCNLAIRNEHPQISESNELYLNLDLCEILLNNDWWEAIECLRDILLPDCSILNKFQCDKARPFEVLHVLGYFVHFWKQYPDQDLAWFKKKPLQLLLEFENFRQKVEPFNNKTFKQFGDDIFKFWRYALRNFNKRKFVQIFTS</sequence>
<dbReference type="STRING" id="1348612.A0A397IX80"/>
<evidence type="ECO:0000313" key="1">
    <source>
        <dbReference type="EMBL" id="RHZ79667.1"/>
    </source>
</evidence>
<comment type="caution">
    <text evidence="1">The sequence shown here is derived from an EMBL/GenBank/DDBJ whole genome shotgun (WGS) entry which is preliminary data.</text>
</comment>
<accession>A0A397IX80</accession>
<organism evidence="1 2">
    <name type="scientific">Diversispora epigaea</name>
    <dbReference type="NCBI Taxonomy" id="1348612"/>
    <lineage>
        <taxon>Eukaryota</taxon>
        <taxon>Fungi</taxon>
        <taxon>Fungi incertae sedis</taxon>
        <taxon>Mucoromycota</taxon>
        <taxon>Glomeromycotina</taxon>
        <taxon>Glomeromycetes</taxon>
        <taxon>Diversisporales</taxon>
        <taxon>Diversisporaceae</taxon>
        <taxon>Diversispora</taxon>
    </lineage>
</organism>
<keyword evidence="2" id="KW-1185">Reference proteome</keyword>
<reference evidence="1 2" key="1">
    <citation type="submission" date="2018-08" db="EMBL/GenBank/DDBJ databases">
        <title>Genome and evolution of the arbuscular mycorrhizal fungus Diversispora epigaea (formerly Glomus versiforme) and its bacterial endosymbionts.</title>
        <authorList>
            <person name="Sun X."/>
            <person name="Fei Z."/>
            <person name="Harrison M."/>
        </authorList>
    </citation>
    <scope>NUCLEOTIDE SEQUENCE [LARGE SCALE GENOMIC DNA]</scope>
    <source>
        <strain evidence="1 2">IT104</strain>
    </source>
</reference>
<dbReference type="OrthoDB" id="2439807at2759"/>
<proteinExistence type="predicted"/>
<dbReference type="EMBL" id="PQFF01000133">
    <property type="protein sequence ID" value="RHZ79667.1"/>
    <property type="molecule type" value="Genomic_DNA"/>
</dbReference>
<name>A0A397IX80_9GLOM</name>
<evidence type="ECO:0000313" key="2">
    <source>
        <dbReference type="Proteomes" id="UP000266861"/>
    </source>
</evidence>
<dbReference type="AlphaFoldDB" id="A0A397IX80"/>
<gene>
    <name evidence="1" type="ORF">Glove_142g20</name>
</gene>
<dbReference type="Proteomes" id="UP000266861">
    <property type="component" value="Unassembled WGS sequence"/>
</dbReference>
<protein>
    <submittedName>
        <fullName evidence="1">Uncharacterized protein</fullName>
    </submittedName>
</protein>